<organism evidence="3 4">
    <name type="scientific">Kocuria atrinae</name>
    <dbReference type="NCBI Taxonomy" id="592377"/>
    <lineage>
        <taxon>Bacteria</taxon>
        <taxon>Bacillati</taxon>
        <taxon>Actinomycetota</taxon>
        <taxon>Actinomycetes</taxon>
        <taxon>Micrococcales</taxon>
        <taxon>Micrococcaceae</taxon>
        <taxon>Kocuria</taxon>
    </lineage>
</organism>
<dbReference type="Proteomes" id="UP001500166">
    <property type="component" value="Unassembled WGS sequence"/>
</dbReference>
<dbReference type="InterPro" id="IPR006311">
    <property type="entry name" value="TAT_signal"/>
</dbReference>
<dbReference type="SUPFAM" id="SSF56300">
    <property type="entry name" value="Metallo-dependent phosphatases"/>
    <property type="match status" value="1"/>
</dbReference>
<name>A0ABN2XP56_9MICC</name>
<dbReference type="Pfam" id="PF09423">
    <property type="entry name" value="PhoD"/>
    <property type="match status" value="1"/>
</dbReference>
<accession>A0ABN2XP56</accession>
<evidence type="ECO:0000259" key="1">
    <source>
        <dbReference type="Pfam" id="PF09423"/>
    </source>
</evidence>
<evidence type="ECO:0000313" key="3">
    <source>
        <dbReference type="EMBL" id="GAA2114393.1"/>
    </source>
</evidence>
<reference evidence="3 4" key="1">
    <citation type="journal article" date="2019" name="Int. J. Syst. Evol. Microbiol.">
        <title>The Global Catalogue of Microorganisms (GCM) 10K type strain sequencing project: providing services to taxonomists for standard genome sequencing and annotation.</title>
        <authorList>
            <consortium name="The Broad Institute Genomics Platform"/>
            <consortium name="The Broad Institute Genome Sequencing Center for Infectious Disease"/>
            <person name="Wu L."/>
            <person name="Ma J."/>
        </authorList>
    </citation>
    <scope>NUCLEOTIDE SEQUENCE [LARGE SCALE GENOMIC DNA]</scope>
    <source>
        <strain evidence="3 4">JCM 15914</strain>
    </source>
</reference>
<dbReference type="InterPro" id="IPR029052">
    <property type="entry name" value="Metallo-depent_PP-like"/>
</dbReference>
<protein>
    <submittedName>
        <fullName evidence="3">Alkaline phosphatase</fullName>
    </submittedName>
</protein>
<dbReference type="PANTHER" id="PTHR43606">
    <property type="entry name" value="PHOSPHATASE, PUTATIVE (AFU_ORTHOLOGUE AFUA_6G08710)-RELATED"/>
    <property type="match status" value="1"/>
</dbReference>
<dbReference type="Gene3D" id="3.60.21.70">
    <property type="entry name" value="PhoD-like phosphatase"/>
    <property type="match status" value="1"/>
</dbReference>
<evidence type="ECO:0000259" key="2">
    <source>
        <dbReference type="Pfam" id="PF16655"/>
    </source>
</evidence>
<feature type="domain" description="Phospholipase D N-terminal" evidence="2">
    <location>
        <begin position="52"/>
        <end position="147"/>
    </location>
</feature>
<gene>
    <name evidence="3" type="ORF">GCM10009824_11640</name>
</gene>
<dbReference type="PANTHER" id="PTHR43606:SF1">
    <property type="entry name" value="PHOD-LIKE PHOSPHATASE METALLOPHOSPHATASE DOMAIN-CONTAINING PROTEIN"/>
    <property type="match status" value="1"/>
</dbReference>
<evidence type="ECO:0000313" key="4">
    <source>
        <dbReference type="Proteomes" id="UP001500166"/>
    </source>
</evidence>
<dbReference type="InterPro" id="IPR032093">
    <property type="entry name" value="PhoD_N"/>
</dbReference>
<dbReference type="InterPro" id="IPR038607">
    <property type="entry name" value="PhoD-like_sf"/>
</dbReference>
<dbReference type="EMBL" id="BAAAQA010000012">
    <property type="protein sequence ID" value="GAA2114393.1"/>
    <property type="molecule type" value="Genomic_DNA"/>
</dbReference>
<dbReference type="RefSeq" id="WP_344224071.1">
    <property type="nucleotide sequence ID" value="NZ_BAAAQA010000012.1"/>
</dbReference>
<proteinExistence type="predicted"/>
<dbReference type="InterPro" id="IPR018946">
    <property type="entry name" value="PhoD-like_MPP"/>
</dbReference>
<dbReference type="Gene3D" id="2.60.40.380">
    <property type="entry name" value="Purple acid phosphatase-like, N-terminal"/>
    <property type="match status" value="1"/>
</dbReference>
<dbReference type="InterPro" id="IPR052900">
    <property type="entry name" value="Phospholipid_Metab_Enz"/>
</dbReference>
<dbReference type="Pfam" id="PF16655">
    <property type="entry name" value="PhoD_N"/>
    <property type="match status" value="1"/>
</dbReference>
<feature type="domain" description="PhoD-like phosphatase metallophosphatase" evidence="1">
    <location>
        <begin position="166"/>
        <end position="515"/>
    </location>
</feature>
<keyword evidence="4" id="KW-1185">Reference proteome</keyword>
<sequence>MATSQPPINRRQLVTGSLAGAALVALPGTAVAHRGERTAPGLISRRLTLPSGVASGDVSSNSAVLWARASGRGRLHATLQAVSADGAPLRGRFARGLRLTSGWATPETDHTAKIFAGKLPSGTRFKVTYAFEDERGRLGERAVGSFTTAPGKRFGPKTSAAQSFVWTADTAGQGYGINDEIGGMRGYAAMHATTPDFFLHSGDTVYADNPIEKTLEVPNEPLWRNVVTDEVSKVAETLNEFRGRHRYNMMDKNLRAMYAEVPVIAQWDDHETTNNWWPGEILEDERYTQVRDVDTLAARGRQAWQEYMPTADSRALSRGTGSEPARIYRKVERGDHLDVFALDMRTFKSENTPGKEPHETDILGEEQTRWLIRELRRSRATWKVIGNDLPLGLIVPDGKDQESISNADHGAPLGRELQLARILKAIKDHDIKNVVFLTGDVHYCAAHHYSPERAAFKDFKPFWEFVAGPINAGAFGSNELDRTFGPRVDFEQAGPPMASPRNGDHQYFGHVAITEDGSEFSVKLINANGKAVYQRTLTPER</sequence>
<dbReference type="CDD" id="cd07389">
    <property type="entry name" value="MPP_PhoD"/>
    <property type="match status" value="1"/>
</dbReference>
<comment type="caution">
    <text evidence="3">The sequence shown here is derived from an EMBL/GenBank/DDBJ whole genome shotgun (WGS) entry which is preliminary data.</text>
</comment>
<dbReference type="PROSITE" id="PS51318">
    <property type="entry name" value="TAT"/>
    <property type="match status" value="1"/>
</dbReference>